<feature type="domain" description="Phosphoribosyltransferase" evidence="6">
    <location>
        <begin position="54"/>
        <end position="153"/>
    </location>
</feature>
<evidence type="ECO:0000256" key="5">
    <source>
        <dbReference type="ARBA" id="ARBA00022975"/>
    </source>
</evidence>
<reference evidence="7" key="1">
    <citation type="submission" date="2021-12" db="EMBL/GenBank/DDBJ databases">
        <authorList>
            <person name="King R."/>
        </authorList>
    </citation>
    <scope>NUCLEOTIDE SEQUENCE</scope>
</reference>
<dbReference type="CDD" id="cd06223">
    <property type="entry name" value="PRTases_typeI"/>
    <property type="match status" value="1"/>
</dbReference>
<dbReference type="InterPro" id="IPR023031">
    <property type="entry name" value="OPRT"/>
</dbReference>
<comment type="pathway">
    <text evidence="1">Pyrimidine metabolism; UMP biosynthesis via de novo pathway; UMP from orotate: step 1/2.</text>
</comment>
<dbReference type="InterPro" id="IPR000836">
    <property type="entry name" value="PRTase_dom"/>
</dbReference>
<evidence type="ECO:0000313" key="8">
    <source>
        <dbReference type="Proteomes" id="UP001153292"/>
    </source>
</evidence>
<gene>
    <name evidence="7" type="ORF">CHILSU_LOCUS6512</name>
</gene>
<keyword evidence="5" id="KW-0665">Pyrimidine biosynthesis</keyword>
<dbReference type="SUPFAM" id="SSF53271">
    <property type="entry name" value="PRTase-like"/>
    <property type="match status" value="1"/>
</dbReference>
<keyword evidence="4" id="KW-0808">Transferase</keyword>
<dbReference type="NCBIfam" id="TIGR00336">
    <property type="entry name" value="pyrE"/>
    <property type="match status" value="1"/>
</dbReference>
<dbReference type="PANTHER" id="PTHR19278:SF9">
    <property type="entry name" value="URIDINE 5'-MONOPHOSPHATE SYNTHASE"/>
    <property type="match status" value="1"/>
</dbReference>
<dbReference type="EC" id="2.4.2.10" evidence="2"/>
<keyword evidence="8" id="KW-1185">Reference proteome</keyword>
<sequence>MCSVEELALHLFDAGAVRLGDIEAKQGRRTPVYFDLRVVVSHPTVMLATVKHLQKMASEINHDILCGVPYAAMPLAAVMSVNANTPMVMKRKEAKNYATKKLLEGVFQKNQNCLVIEDVVTSGGSLLETVDALRAEGLVVTHALVVLDREQGGASVLKANGVEVKALFTMTNLIKLLRDAGKITNNTVEIISDHIRICQFGSIG</sequence>
<name>A0ABN8L4P6_CHISP</name>
<protein>
    <recommendedName>
        <fullName evidence="2">orotate phosphoribosyltransferase</fullName>
        <ecNumber evidence="2">2.4.2.10</ecNumber>
    </recommendedName>
</protein>
<dbReference type="Proteomes" id="UP001153292">
    <property type="component" value="Chromosome 22"/>
</dbReference>
<evidence type="ECO:0000256" key="3">
    <source>
        <dbReference type="ARBA" id="ARBA00022676"/>
    </source>
</evidence>
<evidence type="ECO:0000256" key="2">
    <source>
        <dbReference type="ARBA" id="ARBA00011971"/>
    </source>
</evidence>
<dbReference type="InterPro" id="IPR029057">
    <property type="entry name" value="PRTase-like"/>
</dbReference>
<organism evidence="7 8">
    <name type="scientific">Chilo suppressalis</name>
    <name type="common">Asiatic rice borer moth</name>
    <dbReference type="NCBI Taxonomy" id="168631"/>
    <lineage>
        <taxon>Eukaryota</taxon>
        <taxon>Metazoa</taxon>
        <taxon>Ecdysozoa</taxon>
        <taxon>Arthropoda</taxon>
        <taxon>Hexapoda</taxon>
        <taxon>Insecta</taxon>
        <taxon>Pterygota</taxon>
        <taxon>Neoptera</taxon>
        <taxon>Endopterygota</taxon>
        <taxon>Lepidoptera</taxon>
        <taxon>Glossata</taxon>
        <taxon>Ditrysia</taxon>
        <taxon>Pyraloidea</taxon>
        <taxon>Crambidae</taxon>
        <taxon>Crambinae</taxon>
        <taxon>Chilo</taxon>
    </lineage>
</organism>
<keyword evidence="3" id="KW-0328">Glycosyltransferase</keyword>
<proteinExistence type="inferred from homology"/>
<dbReference type="PANTHER" id="PTHR19278">
    <property type="entry name" value="OROTATE PHOSPHORIBOSYLTRANSFERASE"/>
    <property type="match status" value="1"/>
</dbReference>
<evidence type="ECO:0000256" key="1">
    <source>
        <dbReference type="ARBA" id="ARBA00004889"/>
    </source>
</evidence>
<evidence type="ECO:0000259" key="6">
    <source>
        <dbReference type="Pfam" id="PF00156"/>
    </source>
</evidence>
<dbReference type="InterPro" id="IPR004467">
    <property type="entry name" value="Or_phspho_trans_dom"/>
</dbReference>
<dbReference type="Gene3D" id="3.40.50.2020">
    <property type="match status" value="1"/>
</dbReference>
<evidence type="ECO:0000256" key="4">
    <source>
        <dbReference type="ARBA" id="ARBA00022679"/>
    </source>
</evidence>
<evidence type="ECO:0000313" key="7">
    <source>
        <dbReference type="EMBL" id="CAH2986833.1"/>
    </source>
</evidence>
<dbReference type="Pfam" id="PF00156">
    <property type="entry name" value="Pribosyltran"/>
    <property type="match status" value="1"/>
</dbReference>
<accession>A0ABN8L4P6</accession>
<dbReference type="EMBL" id="OU963915">
    <property type="protein sequence ID" value="CAH2986833.1"/>
    <property type="molecule type" value="Genomic_DNA"/>
</dbReference>
<dbReference type="HAMAP" id="MF_01208">
    <property type="entry name" value="PyrE"/>
    <property type="match status" value="1"/>
</dbReference>